<dbReference type="GO" id="GO:0071339">
    <property type="term" value="C:MLL1 complex"/>
    <property type="evidence" value="ECO:0007669"/>
    <property type="project" value="TreeGrafter"/>
</dbReference>
<evidence type="ECO:0008006" key="4">
    <source>
        <dbReference type="Google" id="ProtNLM"/>
    </source>
</evidence>
<gene>
    <name evidence="2" type="ORF">QE152_g12394</name>
</gene>
<protein>
    <recommendedName>
        <fullName evidence="4">Chromatin complexes subunit BAP18</fullName>
    </recommendedName>
</protein>
<dbReference type="CDD" id="cd00167">
    <property type="entry name" value="SANT"/>
    <property type="match status" value="1"/>
</dbReference>
<dbReference type="PANTHER" id="PTHR21397">
    <property type="entry name" value="CHROMATIN COMPLEXES SUBUNIT BAP18-RELATED"/>
    <property type="match status" value="1"/>
</dbReference>
<comment type="subcellular location">
    <subcellularLocation>
        <location evidence="1">Nucleus</location>
    </subcellularLocation>
</comment>
<dbReference type="FunFam" id="1.10.10.60:FF:000452">
    <property type="entry name" value="Chromatin complexes subunit BAP18"/>
    <property type="match status" value="1"/>
</dbReference>
<organism evidence="2 3">
    <name type="scientific">Popillia japonica</name>
    <name type="common">Japanese beetle</name>
    <dbReference type="NCBI Taxonomy" id="7064"/>
    <lineage>
        <taxon>Eukaryota</taxon>
        <taxon>Metazoa</taxon>
        <taxon>Ecdysozoa</taxon>
        <taxon>Arthropoda</taxon>
        <taxon>Hexapoda</taxon>
        <taxon>Insecta</taxon>
        <taxon>Pterygota</taxon>
        <taxon>Neoptera</taxon>
        <taxon>Endopterygota</taxon>
        <taxon>Coleoptera</taxon>
        <taxon>Polyphaga</taxon>
        <taxon>Scarabaeiformia</taxon>
        <taxon>Scarabaeidae</taxon>
        <taxon>Rutelinae</taxon>
        <taxon>Popillia</taxon>
    </lineage>
</organism>
<dbReference type="Gene3D" id="1.10.10.60">
    <property type="entry name" value="Homeodomain-like"/>
    <property type="match status" value="1"/>
</dbReference>
<reference evidence="2 3" key="1">
    <citation type="journal article" date="2024" name="BMC Genomics">
        <title>De novo assembly and annotation of Popillia japonica's genome with initial clues to its potential as an invasive pest.</title>
        <authorList>
            <person name="Cucini C."/>
            <person name="Boschi S."/>
            <person name="Funari R."/>
            <person name="Cardaioli E."/>
            <person name="Iannotti N."/>
            <person name="Marturano G."/>
            <person name="Paoli F."/>
            <person name="Bruttini M."/>
            <person name="Carapelli A."/>
            <person name="Frati F."/>
            <person name="Nardi F."/>
        </authorList>
    </citation>
    <scope>NUCLEOTIDE SEQUENCE [LARGE SCALE GENOMIC DNA]</scope>
    <source>
        <strain evidence="2">DMR45628</strain>
    </source>
</reference>
<comment type="caution">
    <text evidence="2">The sequence shown here is derived from an EMBL/GenBank/DDBJ whole genome shotgun (WGS) entry which is preliminary data.</text>
</comment>
<name>A0AAW1LRA9_POPJA</name>
<keyword evidence="3" id="KW-1185">Reference proteome</keyword>
<dbReference type="InterPro" id="IPR001005">
    <property type="entry name" value="SANT/Myb"/>
</dbReference>
<dbReference type="GO" id="GO:0016589">
    <property type="term" value="C:NURF complex"/>
    <property type="evidence" value="ECO:0007669"/>
    <property type="project" value="TreeGrafter"/>
</dbReference>
<accession>A0AAW1LRA9</accession>
<dbReference type="Proteomes" id="UP001458880">
    <property type="component" value="Unassembled WGS sequence"/>
</dbReference>
<dbReference type="AlphaFoldDB" id="A0AAW1LRA9"/>
<dbReference type="EMBL" id="JASPKY010000112">
    <property type="protein sequence ID" value="KAK9736522.1"/>
    <property type="molecule type" value="Genomic_DNA"/>
</dbReference>
<proteinExistence type="predicted"/>
<evidence type="ECO:0000313" key="2">
    <source>
        <dbReference type="EMBL" id="KAK9736522.1"/>
    </source>
</evidence>
<sequence>MSSASKVGEIFTAAGMMFSFYFKVGEIFTAAGMAFNKLGDLTMQLHPNGESPAGKWTDEEIEMLRTVVKQFSDGLNQISEHIRLRTVSQIRTALKKKAFEDVGLPVRQITTVQQSTPTTIKQEQIIKQPSEVTLNMLNAAESEVDVEGLPDEVKLEFEASNEEVTP</sequence>
<evidence type="ECO:0000256" key="1">
    <source>
        <dbReference type="ARBA" id="ARBA00004123"/>
    </source>
</evidence>
<dbReference type="PANTHER" id="PTHR21397:SF2">
    <property type="entry name" value="CHROMATIN COMPLEXES SUBUNIT BAP18"/>
    <property type="match status" value="1"/>
</dbReference>
<evidence type="ECO:0000313" key="3">
    <source>
        <dbReference type="Proteomes" id="UP001458880"/>
    </source>
</evidence>
<dbReference type="InterPro" id="IPR009057">
    <property type="entry name" value="Homeodomain-like_sf"/>
</dbReference>
<dbReference type="SUPFAM" id="SSF46689">
    <property type="entry name" value="Homeodomain-like"/>
    <property type="match status" value="1"/>
</dbReference>